<keyword evidence="1" id="KW-1133">Transmembrane helix</keyword>
<sequence>MSPNCLQKTMSDMASQHTSHIVIIGGGIVGSALAYFLSTSEDGKKVTAIDRSFSRLNGSTGYAPGFVGQFNESEVLTRLAIDSVEEYSKVPEGFDHVGGLEIATSNAGVENLKMRLASAKERGLEAEMISSQQAMQMAPDLVKDDNILALHFPGDGTANPSTITAFFQSEARARGVHFLEGDVTGIRRVDDRVNGVMTSAGFVQAETVVLATGIWAKNLCDFDLPVPVIPVAHPYMYGEHHKPKTYKSPFVRFPEHHVYARDHGQFFGLGSYDHKPLAENPEDTALGNWKEDFDATLDRALQLIPANTNLVPREKFNGIFSVTPDNMPLVGEIPNVKGLYMAAAVWVTHAAGCAKFLTRMLKGERVDVTMQKALDPTRFQGRDMKSLERVSLHCYNSIYSTHERS</sequence>
<keyword evidence="1" id="KW-0812">Transmembrane</keyword>
<feature type="domain" description="FAD dependent oxidoreductase" evidence="2">
    <location>
        <begin position="21"/>
        <end position="359"/>
    </location>
</feature>
<comment type="caution">
    <text evidence="3">The sequence shown here is derived from an EMBL/GenBank/DDBJ whole genome shotgun (WGS) entry which is preliminary data.</text>
</comment>
<evidence type="ECO:0000313" key="3">
    <source>
        <dbReference type="EMBL" id="KAL2829184.1"/>
    </source>
</evidence>
<keyword evidence="1" id="KW-0472">Membrane</keyword>
<keyword evidence="4" id="KW-1185">Reference proteome</keyword>
<reference evidence="3 4" key="1">
    <citation type="submission" date="2024-07" db="EMBL/GenBank/DDBJ databases">
        <title>Section-level genome sequencing and comparative genomics of Aspergillus sections Usti and Cavernicolus.</title>
        <authorList>
            <consortium name="Lawrence Berkeley National Laboratory"/>
            <person name="Nybo J.L."/>
            <person name="Vesth T.C."/>
            <person name="Theobald S."/>
            <person name="Frisvad J.C."/>
            <person name="Larsen T.O."/>
            <person name="Kjaerboelling I."/>
            <person name="Rothschild-Mancinelli K."/>
            <person name="Lyhne E.K."/>
            <person name="Kogle M.E."/>
            <person name="Barry K."/>
            <person name="Clum A."/>
            <person name="Na H."/>
            <person name="Ledsgaard L."/>
            <person name="Lin J."/>
            <person name="Lipzen A."/>
            <person name="Kuo A."/>
            <person name="Riley R."/>
            <person name="Mondo S."/>
            <person name="LaButti K."/>
            <person name="Haridas S."/>
            <person name="Pangalinan J."/>
            <person name="Salamov A.A."/>
            <person name="Simmons B.A."/>
            <person name="Magnuson J.K."/>
            <person name="Chen J."/>
            <person name="Drula E."/>
            <person name="Henrissat B."/>
            <person name="Wiebenga A."/>
            <person name="Lubbers R.J."/>
            <person name="Gomes A.C."/>
            <person name="Makela M.R."/>
            <person name="Stajich J."/>
            <person name="Grigoriev I.V."/>
            <person name="Mortensen U.H."/>
            <person name="De vries R.P."/>
            <person name="Baker S.E."/>
            <person name="Andersen M.R."/>
        </authorList>
    </citation>
    <scope>NUCLEOTIDE SEQUENCE [LARGE SCALE GENOMIC DNA]</scope>
    <source>
        <strain evidence="3 4">CBS 600.67</strain>
    </source>
</reference>
<organism evidence="3 4">
    <name type="scientific">Aspergillus cavernicola</name>
    <dbReference type="NCBI Taxonomy" id="176166"/>
    <lineage>
        <taxon>Eukaryota</taxon>
        <taxon>Fungi</taxon>
        <taxon>Dikarya</taxon>
        <taxon>Ascomycota</taxon>
        <taxon>Pezizomycotina</taxon>
        <taxon>Eurotiomycetes</taxon>
        <taxon>Eurotiomycetidae</taxon>
        <taxon>Eurotiales</taxon>
        <taxon>Aspergillaceae</taxon>
        <taxon>Aspergillus</taxon>
        <taxon>Aspergillus subgen. Nidulantes</taxon>
    </lineage>
</organism>
<evidence type="ECO:0000313" key="4">
    <source>
        <dbReference type="Proteomes" id="UP001610335"/>
    </source>
</evidence>
<evidence type="ECO:0000259" key="2">
    <source>
        <dbReference type="Pfam" id="PF01266"/>
    </source>
</evidence>
<dbReference type="SUPFAM" id="SSF51905">
    <property type="entry name" value="FAD/NAD(P)-binding domain"/>
    <property type="match status" value="1"/>
</dbReference>
<proteinExistence type="predicted"/>
<name>A0ABR4IPI8_9EURO</name>
<dbReference type="InterPro" id="IPR036188">
    <property type="entry name" value="FAD/NAD-bd_sf"/>
</dbReference>
<evidence type="ECO:0000256" key="1">
    <source>
        <dbReference type="SAM" id="Phobius"/>
    </source>
</evidence>
<dbReference type="Gene3D" id="3.30.9.10">
    <property type="entry name" value="D-Amino Acid Oxidase, subunit A, domain 2"/>
    <property type="match status" value="1"/>
</dbReference>
<dbReference type="SUPFAM" id="SSF54373">
    <property type="entry name" value="FAD-linked reductases, C-terminal domain"/>
    <property type="match status" value="1"/>
</dbReference>
<feature type="transmembrane region" description="Helical" evidence="1">
    <location>
        <begin position="21"/>
        <end position="38"/>
    </location>
</feature>
<dbReference type="Proteomes" id="UP001610335">
    <property type="component" value="Unassembled WGS sequence"/>
</dbReference>
<protein>
    <submittedName>
        <fullName evidence="3">FAD dependent oxidoreductase</fullName>
    </submittedName>
</protein>
<dbReference type="PANTHER" id="PTHR13847:SF193">
    <property type="entry name" value="PYRUVATE DEHYDROGENASE PHOSPHATASE REGULATORY SUBUNIT, MITOCHONDRIAL"/>
    <property type="match status" value="1"/>
</dbReference>
<dbReference type="PANTHER" id="PTHR13847">
    <property type="entry name" value="SARCOSINE DEHYDROGENASE-RELATED"/>
    <property type="match status" value="1"/>
</dbReference>
<dbReference type="EMBL" id="JBFXLS010000017">
    <property type="protein sequence ID" value="KAL2829184.1"/>
    <property type="molecule type" value="Genomic_DNA"/>
</dbReference>
<dbReference type="Gene3D" id="3.50.50.60">
    <property type="entry name" value="FAD/NAD(P)-binding domain"/>
    <property type="match status" value="1"/>
</dbReference>
<accession>A0ABR4IPI8</accession>
<dbReference type="Pfam" id="PF01266">
    <property type="entry name" value="DAO"/>
    <property type="match status" value="1"/>
</dbReference>
<gene>
    <name evidence="3" type="ORF">BDW59DRAFT_142259</name>
</gene>
<dbReference type="InterPro" id="IPR006076">
    <property type="entry name" value="FAD-dep_OxRdtase"/>
</dbReference>